<dbReference type="Gene3D" id="1.20.1540.10">
    <property type="entry name" value="Rhomboid-like"/>
    <property type="match status" value="1"/>
</dbReference>
<protein>
    <recommendedName>
        <fullName evidence="8">Peptidase S54 rhomboid domain-containing protein</fullName>
    </recommendedName>
</protein>
<evidence type="ECO:0000313" key="9">
    <source>
        <dbReference type="EMBL" id="GFR45117.1"/>
    </source>
</evidence>
<evidence type="ECO:0000256" key="1">
    <source>
        <dbReference type="ARBA" id="ARBA00004141"/>
    </source>
</evidence>
<feature type="region of interest" description="Disordered" evidence="6">
    <location>
        <begin position="43"/>
        <end position="97"/>
    </location>
</feature>
<evidence type="ECO:0000256" key="4">
    <source>
        <dbReference type="ARBA" id="ARBA00022989"/>
    </source>
</evidence>
<keyword evidence="5 7" id="KW-0472">Membrane</keyword>
<feature type="compositionally biased region" description="Polar residues" evidence="6">
    <location>
        <begin position="1"/>
        <end position="17"/>
    </location>
</feature>
<dbReference type="GO" id="GO:0016020">
    <property type="term" value="C:membrane"/>
    <property type="evidence" value="ECO:0007669"/>
    <property type="project" value="UniProtKB-SubCell"/>
</dbReference>
<proteinExistence type="inferred from homology"/>
<dbReference type="AlphaFoldDB" id="A0AAD3DR71"/>
<dbReference type="InterPro" id="IPR035952">
    <property type="entry name" value="Rhomboid-like_sf"/>
</dbReference>
<feature type="non-terminal residue" evidence="9">
    <location>
        <position position="1"/>
    </location>
</feature>
<keyword evidence="4 7" id="KW-1133">Transmembrane helix</keyword>
<comment type="subcellular location">
    <subcellularLocation>
        <location evidence="1">Membrane</location>
        <topology evidence="1">Multi-pass membrane protein</topology>
    </subcellularLocation>
</comment>
<dbReference type="InterPro" id="IPR022764">
    <property type="entry name" value="Peptidase_S54_rhomboid_dom"/>
</dbReference>
<sequence>MQATSTSHLRPSSTVSKPSRFGQPAVPNAWNLAPIHLRVPAGLLKSKSGNSKENIRTNAGKDITTTPWAGPPQQPPRRPDSHKPAPPPSPISGSGDGPSLDMSAGMASLIALNGVIFAGAAFAKLPLLAGLALYNAGGAWWQFVTSAFVHANMAHLSRNMFLLWLWGSVLRREVGGPGVWFAYVLSALG</sequence>
<comment type="caution">
    <text evidence="9">The sequence shown here is derived from an EMBL/GenBank/DDBJ whole genome shotgun (WGS) entry which is preliminary data.</text>
</comment>
<organism evidence="9 10">
    <name type="scientific">Astrephomene gubernaculifera</name>
    <dbReference type="NCBI Taxonomy" id="47775"/>
    <lineage>
        <taxon>Eukaryota</taxon>
        <taxon>Viridiplantae</taxon>
        <taxon>Chlorophyta</taxon>
        <taxon>core chlorophytes</taxon>
        <taxon>Chlorophyceae</taxon>
        <taxon>CS clade</taxon>
        <taxon>Chlamydomonadales</taxon>
        <taxon>Astrephomenaceae</taxon>
        <taxon>Astrephomene</taxon>
    </lineage>
</organism>
<evidence type="ECO:0000256" key="7">
    <source>
        <dbReference type="SAM" id="Phobius"/>
    </source>
</evidence>
<evidence type="ECO:0000259" key="8">
    <source>
        <dbReference type="Pfam" id="PF01694"/>
    </source>
</evidence>
<dbReference type="PANTHER" id="PTHR43066">
    <property type="entry name" value="RHOMBOID-RELATED PROTEIN"/>
    <property type="match status" value="1"/>
</dbReference>
<dbReference type="PANTHER" id="PTHR43066:SF11">
    <property type="entry name" value="PEPTIDASE S54 RHOMBOID DOMAIN-CONTAINING PROTEIN"/>
    <property type="match status" value="1"/>
</dbReference>
<comment type="similarity">
    <text evidence="2">Belongs to the peptidase S54 family.</text>
</comment>
<name>A0AAD3DR71_9CHLO</name>
<evidence type="ECO:0000313" key="10">
    <source>
        <dbReference type="Proteomes" id="UP001054857"/>
    </source>
</evidence>
<dbReference type="Proteomes" id="UP001054857">
    <property type="component" value="Unassembled WGS sequence"/>
</dbReference>
<evidence type="ECO:0000256" key="5">
    <source>
        <dbReference type="ARBA" id="ARBA00023136"/>
    </source>
</evidence>
<dbReference type="Pfam" id="PF01694">
    <property type="entry name" value="Rhomboid"/>
    <property type="match status" value="1"/>
</dbReference>
<dbReference type="GO" id="GO:0004252">
    <property type="term" value="F:serine-type endopeptidase activity"/>
    <property type="evidence" value="ECO:0007669"/>
    <property type="project" value="InterPro"/>
</dbReference>
<accession>A0AAD3DR71</accession>
<dbReference type="SUPFAM" id="SSF144091">
    <property type="entry name" value="Rhomboid-like"/>
    <property type="match status" value="1"/>
</dbReference>
<dbReference type="EMBL" id="BMAR01000009">
    <property type="protein sequence ID" value="GFR45117.1"/>
    <property type="molecule type" value="Genomic_DNA"/>
</dbReference>
<evidence type="ECO:0000256" key="6">
    <source>
        <dbReference type="SAM" id="MobiDB-lite"/>
    </source>
</evidence>
<reference evidence="9 10" key="1">
    <citation type="journal article" date="2021" name="Sci. Rep.">
        <title>Genome sequencing of the multicellular alga Astrephomene provides insights into convergent evolution of germ-soma differentiation.</title>
        <authorList>
            <person name="Yamashita S."/>
            <person name="Yamamoto K."/>
            <person name="Matsuzaki R."/>
            <person name="Suzuki S."/>
            <person name="Yamaguchi H."/>
            <person name="Hirooka S."/>
            <person name="Minakuchi Y."/>
            <person name="Miyagishima S."/>
            <person name="Kawachi M."/>
            <person name="Toyoda A."/>
            <person name="Nozaki H."/>
        </authorList>
    </citation>
    <scope>NUCLEOTIDE SEQUENCE [LARGE SCALE GENOMIC DNA]</scope>
    <source>
        <strain evidence="9 10">NIES-4017</strain>
    </source>
</reference>
<evidence type="ECO:0000256" key="3">
    <source>
        <dbReference type="ARBA" id="ARBA00022692"/>
    </source>
</evidence>
<feature type="region of interest" description="Disordered" evidence="6">
    <location>
        <begin position="1"/>
        <end position="27"/>
    </location>
</feature>
<gene>
    <name evidence="9" type="ORF">Agub_g6495</name>
</gene>
<feature type="domain" description="Peptidase S54 rhomboid" evidence="8">
    <location>
        <begin position="138"/>
        <end position="188"/>
    </location>
</feature>
<feature type="transmembrane region" description="Helical" evidence="7">
    <location>
        <begin position="109"/>
        <end position="134"/>
    </location>
</feature>
<evidence type="ECO:0000256" key="2">
    <source>
        <dbReference type="ARBA" id="ARBA00009045"/>
    </source>
</evidence>
<keyword evidence="10" id="KW-1185">Reference proteome</keyword>
<keyword evidence="3 7" id="KW-0812">Transmembrane</keyword>